<gene>
    <name evidence="12" type="primary">Gpbp1</name>
    <name evidence="12" type="ORF">EUBBOU_R11688</name>
</gene>
<proteinExistence type="inferred from homology"/>
<protein>
    <recommendedName>
        <fullName evidence="9">Vasculin</fullName>
    </recommendedName>
    <alternativeName>
        <fullName evidence="10">GC-rich promoter-binding protein 1</fullName>
    </alternativeName>
</protein>
<comment type="subcellular location">
    <subcellularLocation>
        <location evidence="1">Nucleus</location>
    </subcellularLocation>
</comment>
<name>A0A7K8XKG1_9PICI</name>
<organism evidence="12 13">
    <name type="scientific">Eubucco bourcierii</name>
    <name type="common">red-headed barbet</name>
    <dbReference type="NCBI Taxonomy" id="91767"/>
    <lineage>
        <taxon>Eukaryota</taxon>
        <taxon>Metazoa</taxon>
        <taxon>Chordata</taxon>
        <taxon>Craniata</taxon>
        <taxon>Vertebrata</taxon>
        <taxon>Euteleostomi</taxon>
        <taxon>Archelosauria</taxon>
        <taxon>Archosauria</taxon>
        <taxon>Dinosauria</taxon>
        <taxon>Saurischia</taxon>
        <taxon>Theropoda</taxon>
        <taxon>Coelurosauria</taxon>
        <taxon>Aves</taxon>
        <taxon>Neognathae</taxon>
        <taxon>Neoaves</taxon>
        <taxon>Telluraves</taxon>
        <taxon>Coraciimorphae</taxon>
        <taxon>Piciformes</taxon>
        <taxon>Ramphastidae</taxon>
        <taxon>Eubucco</taxon>
    </lineage>
</organism>
<comment type="caution">
    <text evidence="12">The sequence shown here is derived from an EMBL/GenBank/DDBJ whole genome shotgun (WGS) entry which is preliminary data.</text>
</comment>
<feature type="non-terminal residue" evidence="12">
    <location>
        <position position="1"/>
    </location>
</feature>
<keyword evidence="5" id="KW-0010">Activator</keyword>
<evidence type="ECO:0000256" key="9">
    <source>
        <dbReference type="ARBA" id="ARBA00039412"/>
    </source>
</evidence>
<evidence type="ECO:0000256" key="10">
    <source>
        <dbReference type="ARBA" id="ARBA00041530"/>
    </source>
</evidence>
<evidence type="ECO:0000256" key="2">
    <source>
        <dbReference type="ARBA" id="ARBA00010099"/>
    </source>
</evidence>
<keyword evidence="6" id="KW-0804">Transcription</keyword>
<evidence type="ECO:0000256" key="11">
    <source>
        <dbReference type="SAM" id="MobiDB-lite"/>
    </source>
</evidence>
<feature type="region of interest" description="Disordered" evidence="11">
    <location>
        <begin position="287"/>
        <end position="309"/>
    </location>
</feature>
<keyword evidence="13" id="KW-1185">Reference proteome</keyword>
<keyword evidence="3" id="KW-0805">Transcription regulation</keyword>
<evidence type="ECO:0000256" key="8">
    <source>
        <dbReference type="ARBA" id="ARBA00037303"/>
    </source>
</evidence>
<evidence type="ECO:0000313" key="13">
    <source>
        <dbReference type="Proteomes" id="UP000583613"/>
    </source>
</evidence>
<dbReference type="PANTHER" id="PTHR14339:SF11">
    <property type="entry name" value="VASCULIN"/>
    <property type="match status" value="1"/>
</dbReference>
<accession>A0A7K8XKG1</accession>
<dbReference type="Proteomes" id="UP000583613">
    <property type="component" value="Unassembled WGS sequence"/>
</dbReference>
<evidence type="ECO:0000256" key="5">
    <source>
        <dbReference type="ARBA" id="ARBA00023159"/>
    </source>
</evidence>
<feature type="compositionally biased region" description="Basic and acidic residues" evidence="11">
    <location>
        <begin position="287"/>
        <end position="304"/>
    </location>
</feature>
<dbReference type="OrthoDB" id="8741226at2759"/>
<dbReference type="GO" id="GO:0006351">
    <property type="term" value="P:DNA-templated transcription"/>
    <property type="evidence" value="ECO:0007669"/>
    <property type="project" value="InterPro"/>
</dbReference>
<comment type="function">
    <text evidence="8">Functions as a GC-rich promoter-specific transactivating transcription factor.</text>
</comment>
<keyword evidence="7" id="KW-0539">Nucleus</keyword>
<evidence type="ECO:0000256" key="3">
    <source>
        <dbReference type="ARBA" id="ARBA00023015"/>
    </source>
</evidence>
<dbReference type="EMBL" id="VWZE01013561">
    <property type="protein sequence ID" value="NXF91791.1"/>
    <property type="molecule type" value="Genomic_DNA"/>
</dbReference>
<dbReference type="GO" id="GO:0005634">
    <property type="term" value="C:nucleus"/>
    <property type="evidence" value="ECO:0007669"/>
    <property type="project" value="UniProtKB-SubCell"/>
</dbReference>
<evidence type="ECO:0000256" key="7">
    <source>
        <dbReference type="ARBA" id="ARBA00023242"/>
    </source>
</evidence>
<dbReference type="GO" id="GO:0045893">
    <property type="term" value="P:positive regulation of DNA-templated transcription"/>
    <property type="evidence" value="ECO:0007669"/>
    <property type="project" value="InterPro"/>
</dbReference>
<evidence type="ECO:0000256" key="4">
    <source>
        <dbReference type="ARBA" id="ARBA00023125"/>
    </source>
</evidence>
<dbReference type="PANTHER" id="PTHR14339">
    <property type="entry name" value="VASCULIN"/>
    <property type="match status" value="1"/>
</dbReference>
<dbReference type="AlphaFoldDB" id="A0A7K8XKG1"/>
<evidence type="ECO:0000256" key="1">
    <source>
        <dbReference type="ARBA" id="ARBA00004123"/>
    </source>
</evidence>
<dbReference type="GO" id="GO:0003723">
    <property type="term" value="F:RNA binding"/>
    <property type="evidence" value="ECO:0007669"/>
    <property type="project" value="InterPro"/>
</dbReference>
<reference evidence="12 13" key="1">
    <citation type="submission" date="2019-09" db="EMBL/GenBank/DDBJ databases">
        <title>Bird 10,000 Genomes (B10K) Project - Family phase.</title>
        <authorList>
            <person name="Zhang G."/>
        </authorList>
    </citation>
    <scope>NUCLEOTIDE SEQUENCE [LARGE SCALE GENOMIC DNA]</scope>
    <source>
        <strain evidence="12">B10K-DU-001-04</strain>
        <tissue evidence="12">Muscle</tissue>
    </source>
</reference>
<comment type="similarity">
    <text evidence="2">Belongs to the vasculin family.</text>
</comment>
<keyword evidence="4" id="KW-0238">DNA-binding</keyword>
<evidence type="ECO:0000313" key="12">
    <source>
        <dbReference type="EMBL" id="NXF91791.1"/>
    </source>
</evidence>
<dbReference type="InterPro" id="IPR028128">
    <property type="entry name" value="Vasculin_fam"/>
</dbReference>
<sequence>QSSLNYEKHPRNVLWTTNCYETNFRRHISSSGFDLNTGWSNGGHFGRREKNAWRSQGRTGTTNIHHCGGCYGGCSSAHIGSFCRGKTHGLYENCAPDGRTGKKEDKGIIKPFAAEDFPLLNPRYERERKQNNSSAAGVWEYPLNPKSRSPRTLVIKKGCVKEVPISGFPVAGSPQPIRTGTGASAYKGFFLRPVIPSTKPKQWKLQARENKSGIPFPRESAYGVDNFSPFRSSAKVFTISQNPVKECNWSNSSSHVDKVGQPHLTKLTRMRTAKREFLRTLKQVKVEGKHDSENDAGQEKEKKPFNLCNSNSPCHESDINQNLENKVLQDNSNASVTFQQVIQSSVATQTDALSSSLEAEHR</sequence>
<dbReference type="GO" id="GO:0003677">
    <property type="term" value="F:DNA binding"/>
    <property type="evidence" value="ECO:0007669"/>
    <property type="project" value="UniProtKB-KW"/>
</dbReference>
<evidence type="ECO:0000256" key="6">
    <source>
        <dbReference type="ARBA" id="ARBA00023163"/>
    </source>
</evidence>
<feature type="non-terminal residue" evidence="12">
    <location>
        <position position="362"/>
    </location>
</feature>